<dbReference type="GO" id="GO:0008080">
    <property type="term" value="F:N-acetyltransferase activity"/>
    <property type="evidence" value="ECO:0007669"/>
    <property type="project" value="TreeGrafter"/>
</dbReference>
<evidence type="ECO:0000256" key="2">
    <source>
        <dbReference type="ARBA" id="ARBA00022679"/>
    </source>
</evidence>
<proteinExistence type="inferred from homology"/>
<protein>
    <submittedName>
        <fullName evidence="5">GNAT family N-acetyltransferase</fullName>
    </submittedName>
</protein>
<dbReference type="InterPro" id="IPR016181">
    <property type="entry name" value="Acyl_CoA_acyltransferase"/>
</dbReference>
<dbReference type="InterPro" id="IPR000182">
    <property type="entry name" value="GNAT_dom"/>
</dbReference>
<evidence type="ECO:0000256" key="1">
    <source>
        <dbReference type="ARBA" id="ARBA00008694"/>
    </source>
</evidence>
<sequence length="149" mass="17277">MISIRQATQADIDILYELILAIARHHGQEQFVVTSKAQLQRAGFGPHPRFGALLAEIDGEIAGYASFTWNYSIWLGSELMTLDDLFVWDRFRGRKIGEALMQELSNICRTRDIQRIKWEVQQDNHQAIKFYRRLGAEVEPKGVCRWNLL</sequence>
<name>A0A939DNZ8_9ALTE</name>
<accession>A0A939DNZ8</accession>
<dbReference type="SUPFAM" id="SSF55729">
    <property type="entry name" value="Acyl-CoA N-acyltransferases (Nat)"/>
    <property type="match status" value="1"/>
</dbReference>
<dbReference type="CDD" id="cd04301">
    <property type="entry name" value="NAT_SF"/>
    <property type="match status" value="1"/>
</dbReference>
<evidence type="ECO:0000256" key="3">
    <source>
        <dbReference type="ARBA" id="ARBA00023315"/>
    </source>
</evidence>
<dbReference type="Proteomes" id="UP000664654">
    <property type="component" value="Unassembled WGS sequence"/>
</dbReference>
<feature type="domain" description="N-acetyltransferase" evidence="4">
    <location>
        <begin position="2"/>
        <end position="149"/>
    </location>
</feature>
<dbReference type="PROSITE" id="PS51186">
    <property type="entry name" value="GNAT"/>
    <property type="match status" value="1"/>
</dbReference>
<keyword evidence="6" id="KW-1185">Reference proteome</keyword>
<evidence type="ECO:0000313" key="6">
    <source>
        <dbReference type="Proteomes" id="UP000664654"/>
    </source>
</evidence>
<comment type="caution">
    <text evidence="5">The sequence shown here is derived from an EMBL/GenBank/DDBJ whole genome shotgun (WGS) entry which is preliminary data.</text>
</comment>
<dbReference type="Pfam" id="PF00583">
    <property type="entry name" value="Acetyltransf_1"/>
    <property type="match status" value="1"/>
</dbReference>
<dbReference type="PANTHER" id="PTHR10545:SF29">
    <property type="entry name" value="GH14572P-RELATED"/>
    <property type="match status" value="1"/>
</dbReference>
<gene>
    <name evidence="5" type="ORF">J0A66_08745</name>
</gene>
<dbReference type="PANTHER" id="PTHR10545">
    <property type="entry name" value="DIAMINE N-ACETYLTRANSFERASE"/>
    <property type="match status" value="1"/>
</dbReference>
<organism evidence="5 6">
    <name type="scientific">Bowmanella dokdonensis</name>
    <dbReference type="NCBI Taxonomy" id="751969"/>
    <lineage>
        <taxon>Bacteria</taxon>
        <taxon>Pseudomonadati</taxon>
        <taxon>Pseudomonadota</taxon>
        <taxon>Gammaproteobacteria</taxon>
        <taxon>Alteromonadales</taxon>
        <taxon>Alteromonadaceae</taxon>
        <taxon>Bowmanella</taxon>
    </lineage>
</organism>
<keyword evidence="2" id="KW-0808">Transferase</keyword>
<dbReference type="InterPro" id="IPR051016">
    <property type="entry name" value="Diverse_Substrate_AcTransf"/>
</dbReference>
<evidence type="ECO:0000313" key="5">
    <source>
        <dbReference type="EMBL" id="MBN7825306.1"/>
    </source>
</evidence>
<dbReference type="RefSeq" id="WP_206573420.1">
    <property type="nucleotide sequence ID" value="NZ_JAFKCV010000004.1"/>
</dbReference>
<comment type="similarity">
    <text evidence="1">Belongs to the acetyltransferase family.</text>
</comment>
<dbReference type="Gene3D" id="3.40.630.30">
    <property type="match status" value="1"/>
</dbReference>
<dbReference type="AlphaFoldDB" id="A0A939DNZ8"/>
<reference evidence="5" key="1">
    <citation type="submission" date="2021-03" db="EMBL/GenBank/DDBJ databases">
        <title>novel species isolated from a fishpond in China.</title>
        <authorList>
            <person name="Lu H."/>
            <person name="Cai Z."/>
        </authorList>
    </citation>
    <scope>NUCLEOTIDE SEQUENCE</scope>
    <source>
        <strain evidence="5">JCM 30855</strain>
    </source>
</reference>
<dbReference type="FunFam" id="3.40.630.30:FF:000064">
    <property type="entry name" value="GNAT family acetyltransferase"/>
    <property type="match status" value="1"/>
</dbReference>
<dbReference type="EMBL" id="JAFKCV010000004">
    <property type="protein sequence ID" value="MBN7825306.1"/>
    <property type="molecule type" value="Genomic_DNA"/>
</dbReference>
<keyword evidence="3" id="KW-0012">Acyltransferase</keyword>
<evidence type="ECO:0000259" key="4">
    <source>
        <dbReference type="PROSITE" id="PS51186"/>
    </source>
</evidence>